<comment type="similarity">
    <text evidence="3">Belongs to the RimP family.</text>
</comment>
<comment type="subcellular location">
    <subcellularLocation>
        <location evidence="3">Cytoplasm</location>
    </subcellularLocation>
</comment>
<dbReference type="STRING" id="1492898.SY85_13415"/>
<feature type="domain" description="Ribosome maturation factor RimP C-terminal" evidence="5">
    <location>
        <begin position="87"/>
        <end position="156"/>
    </location>
</feature>
<evidence type="ECO:0000256" key="2">
    <source>
        <dbReference type="ARBA" id="ARBA00022517"/>
    </source>
</evidence>
<evidence type="ECO:0000313" key="6">
    <source>
        <dbReference type="EMBL" id="ANE51363.1"/>
    </source>
</evidence>
<dbReference type="KEGG" id="fla:SY85_13415"/>
<name>A0A172TX48_9BACT</name>
<dbReference type="OrthoDB" id="9789702at2"/>
<evidence type="ECO:0000256" key="1">
    <source>
        <dbReference type="ARBA" id="ARBA00022490"/>
    </source>
</evidence>
<dbReference type="RefSeq" id="WP_066405315.1">
    <property type="nucleotide sequence ID" value="NZ_CP011390.1"/>
</dbReference>
<dbReference type="AlphaFoldDB" id="A0A172TX48"/>
<dbReference type="PATRIC" id="fig|1492898.3.peg.2895"/>
<keyword evidence="7" id="KW-1185">Reference proteome</keyword>
<dbReference type="PANTHER" id="PTHR33867:SF1">
    <property type="entry name" value="RIBOSOME MATURATION FACTOR RIMP"/>
    <property type="match status" value="1"/>
</dbReference>
<evidence type="ECO:0000259" key="5">
    <source>
        <dbReference type="Pfam" id="PF17384"/>
    </source>
</evidence>
<dbReference type="InterPro" id="IPR028998">
    <property type="entry name" value="RimP_C"/>
</dbReference>
<dbReference type="InterPro" id="IPR028989">
    <property type="entry name" value="RimP_N"/>
</dbReference>
<sequence>MQTETQIQTITQMINGLLEQQPAHFLVEVRIKPTNNVKVFIDSDEGLPLSAIVSYNRALYKQLEESGLFPADDFSLEVSSPGLDEPLKNTRQYKKNIGRSVEVLLNDTSKKEGKLLEVSDAAIVMETEEGKGKKKVVNQETVLFTDIKATKIQVKF</sequence>
<reference evidence="7" key="1">
    <citation type="submission" date="2015-01" db="EMBL/GenBank/DDBJ databases">
        <title>Flavisolibacter sp./LCS9/ whole genome sequencing.</title>
        <authorList>
            <person name="Kim M.K."/>
            <person name="Srinivasan S."/>
            <person name="Lee J.-J."/>
        </authorList>
    </citation>
    <scope>NUCLEOTIDE SEQUENCE [LARGE SCALE GENOMIC DNA]</scope>
    <source>
        <strain evidence="7">LCS9</strain>
    </source>
</reference>
<organism evidence="6 7">
    <name type="scientific">Flavisolibacter tropicus</name>
    <dbReference type="NCBI Taxonomy" id="1492898"/>
    <lineage>
        <taxon>Bacteria</taxon>
        <taxon>Pseudomonadati</taxon>
        <taxon>Bacteroidota</taxon>
        <taxon>Chitinophagia</taxon>
        <taxon>Chitinophagales</taxon>
        <taxon>Chitinophagaceae</taxon>
        <taxon>Flavisolibacter</taxon>
    </lineage>
</organism>
<dbReference type="InterPro" id="IPR035956">
    <property type="entry name" value="RimP_N_sf"/>
</dbReference>
<protein>
    <recommendedName>
        <fullName evidence="3">Ribosome maturation factor RimP</fullName>
    </recommendedName>
</protein>
<reference evidence="6 7" key="2">
    <citation type="journal article" date="2016" name="Int. J. Syst. Evol. Microbiol.">
        <title>Flavisolibacter tropicus sp. nov., isolated from tropical soil.</title>
        <authorList>
            <person name="Lee J.J."/>
            <person name="Kang M.S."/>
            <person name="Kim G.S."/>
            <person name="Lee C.S."/>
            <person name="Lim S."/>
            <person name="Lee J."/>
            <person name="Roh S.H."/>
            <person name="Kang H."/>
            <person name="Ha J.M."/>
            <person name="Bae S."/>
            <person name="Jung H.Y."/>
            <person name="Kim M.K."/>
        </authorList>
    </citation>
    <scope>NUCLEOTIDE SEQUENCE [LARGE SCALE GENOMIC DNA]</scope>
    <source>
        <strain evidence="6 7">LCS9</strain>
    </source>
</reference>
<accession>A0A172TX48</accession>
<dbReference type="GO" id="GO:0006412">
    <property type="term" value="P:translation"/>
    <property type="evidence" value="ECO:0007669"/>
    <property type="project" value="TreeGrafter"/>
</dbReference>
<dbReference type="GO" id="GO:0000028">
    <property type="term" value="P:ribosomal small subunit assembly"/>
    <property type="evidence" value="ECO:0007669"/>
    <property type="project" value="TreeGrafter"/>
</dbReference>
<dbReference type="GO" id="GO:0005829">
    <property type="term" value="C:cytosol"/>
    <property type="evidence" value="ECO:0007669"/>
    <property type="project" value="TreeGrafter"/>
</dbReference>
<dbReference type="HAMAP" id="MF_01077">
    <property type="entry name" value="RimP"/>
    <property type="match status" value="1"/>
</dbReference>
<dbReference type="CDD" id="cd01734">
    <property type="entry name" value="YlxS_C"/>
    <property type="match status" value="1"/>
</dbReference>
<evidence type="ECO:0000313" key="7">
    <source>
        <dbReference type="Proteomes" id="UP000077177"/>
    </source>
</evidence>
<dbReference type="Proteomes" id="UP000077177">
    <property type="component" value="Chromosome"/>
</dbReference>
<dbReference type="EMBL" id="CP011390">
    <property type="protein sequence ID" value="ANE51363.1"/>
    <property type="molecule type" value="Genomic_DNA"/>
</dbReference>
<evidence type="ECO:0000259" key="4">
    <source>
        <dbReference type="Pfam" id="PF02576"/>
    </source>
</evidence>
<dbReference type="PANTHER" id="PTHR33867">
    <property type="entry name" value="RIBOSOME MATURATION FACTOR RIMP"/>
    <property type="match status" value="1"/>
</dbReference>
<dbReference type="Gene3D" id="3.30.300.70">
    <property type="entry name" value="RimP-like superfamily, N-terminal"/>
    <property type="match status" value="1"/>
</dbReference>
<feature type="domain" description="Ribosome maturation factor RimP N-terminal" evidence="4">
    <location>
        <begin position="26"/>
        <end position="84"/>
    </location>
</feature>
<dbReference type="InterPro" id="IPR003728">
    <property type="entry name" value="Ribosome_maturation_RimP"/>
</dbReference>
<dbReference type="SUPFAM" id="SSF75420">
    <property type="entry name" value="YhbC-like, N-terminal domain"/>
    <property type="match status" value="1"/>
</dbReference>
<keyword evidence="2 3" id="KW-0690">Ribosome biogenesis</keyword>
<proteinExistence type="inferred from homology"/>
<comment type="function">
    <text evidence="3">Required for maturation of 30S ribosomal subunits.</text>
</comment>
<dbReference type="Pfam" id="PF02576">
    <property type="entry name" value="RimP_N"/>
    <property type="match status" value="1"/>
</dbReference>
<evidence type="ECO:0000256" key="3">
    <source>
        <dbReference type="HAMAP-Rule" id="MF_01077"/>
    </source>
</evidence>
<gene>
    <name evidence="3" type="primary">rimP</name>
    <name evidence="6" type="ORF">SY85_13415</name>
</gene>
<keyword evidence="1 3" id="KW-0963">Cytoplasm</keyword>
<dbReference type="Pfam" id="PF17384">
    <property type="entry name" value="DUF150_C"/>
    <property type="match status" value="1"/>
</dbReference>